<keyword evidence="1" id="KW-0472">Membrane</keyword>
<evidence type="ECO:0000256" key="1">
    <source>
        <dbReference type="SAM" id="Phobius"/>
    </source>
</evidence>
<reference evidence="2" key="1">
    <citation type="submission" date="2021-05" db="EMBL/GenBank/DDBJ databases">
        <authorList>
            <person name="Alioto T."/>
            <person name="Alioto T."/>
            <person name="Gomez Garrido J."/>
        </authorList>
    </citation>
    <scope>NUCLEOTIDE SEQUENCE</scope>
</reference>
<keyword evidence="1" id="KW-1133">Transmembrane helix</keyword>
<organism evidence="2">
    <name type="scientific">Culex pipiens</name>
    <name type="common">House mosquito</name>
    <dbReference type="NCBI Taxonomy" id="7175"/>
    <lineage>
        <taxon>Eukaryota</taxon>
        <taxon>Metazoa</taxon>
        <taxon>Ecdysozoa</taxon>
        <taxon>Arthropoda</taxon>
        <taxon>Hexapoda</taxon>
        <taxon>Insecta</taxon>
        <taxon>Pterygota</taxon>
        <taxon>Neoptera</taxon>
        <taxon>Endopterygota</taxon>
        <taxon>Diptera</taxon>
        <taxon>Nematocera</taxon>
        <taxon>Culicoidea</taxon>
        <taxon>Culicidae</taxon>
        <taxon>Culicinae</taxon>
        <taxon>Culicini</taxon>
        <taxon>Culex</taxon>
        <taxon>Culex</taxon>
    </lineage>
</organism>
<feature type="transmembrane region" description="Helical" evidence="1">
    <location>
        <begin position="48"/>
        <end position="73"/>
    </location>
</feature>
<proteinExistence type="predicted"/>
<dbReference type="EMBL" id="HBUE01180445">
    <property type="protein sequence ID" value="CAG6519933.1"/>
    <property type="molecule type" value="Transcribed_RNA"/>
</dbReference>
<dbReference type="EMBL" id="HBUE01286045">
    <property type="protein sequence ID" value="CAG6571495.1"/>
    <property type="molecule type" value="Transcribed_RNA"/>
</dbReference>
<accession>A0A8D8DYK0</accession>
<dbReference type="AlphaFoldDB" id="A0A8D8DYK0"/>
<evidence type="ECO:0000313" key="2">
    <source>
        <dbReference type="EMBL" id="CAG6519933.1"/>
    </source>
</evidence>
<sequence length="100" mass="11489">MKRVGMGLRVIRSLRFLEKHISTNYIDWEATVDRLVINLAYMQENFKLMIVLFTVTISFWEAGGFTVVNLAFLTDHIQQTTKLEKASIGVNGLMLHRSAE</sequence>
<name>A0A8D8DYK0_CULPI</name>
<keyword evidence="1" id="KW-0812">Transmembrane</keyword>
<protein>
    <submittedName>
        <fullName evidence="2">(northern house mosquito) hypothetical protein</fullName>
    </submittedName>
</protein>